<dbReference type="InterPro" id="IPR045255">
    <property type="entry name" value="RanBP1-like"/>
</dbReference>
<evidence type="ECO:0000259" key="2">
    <source>
        <dbReference type="PROSITE" id="PS50196"/>
    </source>
</evidence>
<reference evidence="3 4" key="1">
    <citation type="submission" date="2019-10" db="EMBL/GenBank/DDBJ databases">
        <authorList>
            <person name="Palmer J.M."/>
        </authorList>
    </citation>
    <scope>NUCLEOTIDE SEQUENCE [LARGE SCALE GENOMIC DNA]</scope>
    <source>
        <strain evidence="3 4">TWF730</strain>
    </source>
</reference>
<dbReference type="PANTHER" id="PTHR23138">
    <property type="entry name" value="RAN BINDING PROTEIN"/>
    <property type="match status" value="1"/>
</dbReference>
<feature type="compositionally biased region" description="Basic and acidic residues" evidence="1">
    <location>
        <begin position="283"/>
        <end position="310"/>
    </location>
</feature>
<dbReference type="SMART" id="SM00160">
    <property type="entry name" value="RanBD"/>
    <property type="match status" value="1"/>
</dbReference>
<feature type="region of interest" description="Disordered" evidence="1">
    <location>
        <begin position="423"/>
        <end position="507"/>
    </location>
</feature>
<dbReference type="Gene3D" id="2.30.29.30">
    <property type="entry name" value="Pleckstrin-homology domain (PH domain)/Phosphotyrosine-binding domain (PTB)"/>
    <property type="match status" value="1"/>
</dbReference>
<feature type="compositionally biased region" description="Acidic residues" evidence="1">
    <location>
        <begin position="471"/>
        <end position="486"/>
    </location>
</feature>
<dbReference type="EMBL" id="JAVHNS010000010">
    <property type="protein sequence ID" value="KAK6341805.1"/>
    <property type="molecule type" value="Genomic_DNA"/>
</dbReference>
<dbReference type="PROSITE" id="PS50196">
    <property type="entry name" value="RANBD1"/>
    <property type="match status" value="1"/>
</dbReference>
<dbReference type="Proteomes" id="UP001373714">
    <property type="component" value="Unassembled WGS sequence"/>
</dbReference>
<protein>
    <recommendedName>
        <fullName evidence="2">RanBD1 domain-containing protein</fullName>
    </recommendedName>
</protein>
<keyword evidence="4" id="KW-1185">Reference proteome</keyword>
<feature type="compositionally biased region" description="Polar residues" evidence="1">
    <location>
        <begin position="262"/>
        <end position="273"/>
    </location>
</feature>
<evidence type="ECO:0000313" key="3">
    <source>
        <dbReference type="EMBL" id="KAK6341805.1"/>
    </source>
</evidence>
<comment type="caution">
    <text evidence="3">The sequence shown here is derived from an EMBL/GenBank/DDBJ whole genome shotgun (WGS) entry which is preliminary data.</text>
</comment>
<feature type="compositionally biased region" description="Polar residues" evidence="1">
    <location>
        <begin position="316"/>
        <end position="326"/>
    </location>
</feature>
<evidence type="ECO:0000313" key="4">
    <source>
        <dbReference type="Proteomes" id="UP001373714"/>
    </source>
</evidence>
<feature type="domain" description="RanBD1" evidence="2">
    <location>
        <begin position="500"/>
        <end position="678"/>
    </location>
</feature>
<sequence>MVSTRRSKGSPPELLAQDSDLCGGVLSQESDIYPSALPQGSSSYADSQSLLQSQASPRNKKRRRSPRHNGSQSPVSGADSPKSDSSAREKMRKTRIEEPEPTSKSSQENTDEMVDIQAGEVSPGGNRRKRPHDEIASTIKDAKTPTSESESRSPSRAANGEPLGKKLRETPSPPRDVDDNCMFAPIPEEIQAALARPSATLSRELSTKNDTLLSATSEETDRESSPIDASTSLLTPDSGNHSNNDCCDTSLSPKSVDVPKSLTASPCTETPQHGNDELSSESKLTKENIAAEKDPQKNGDSEVMTEKAEFKIQPGSGFSNTSSVSPFGSLGTKAPQTTSTDTSISTQSGFAASKFSAFANVTSAFGVSPSPLSAPSPFAGPPQGSDNVFSKMSSASTQSVFPAPPLGGANVFAKMSGNIGGSTFSGSGFGAATPSPFGSSGSIFGNPLSAKPLPKAQPLEGIKSFDKSETEDHDSEDEESEGEDTAEGTTSGEAESSKTPQFAPKAALKSGEEDYDMVFQARAKLFELSGGAWKERGIGNIRVLVPKPEEDLEEPEASKRPTVGRIVMRQEGVGRLILNTSMFKGMLPDGKPASENMIRLLAVNSVPLIETQDESDAPGNSTSAPSKDGNSEGNGSADKKGEPTHSETKPILKTYLLRFKGGDLAKAFKENLAESLPE</sequence>
<feature type="compositionally biased region" description="Basic and acidic residues" evidence="1">
    <location>
        <begin position="81"/>
        <end position="98"/>
    </location>
</feature>
<evidence type="ECO:0000256" key="1">
    <source>
        <dbReference type="SAM" id="MobiDB-lite"/>
    </source>
</evidence>
<accession>A0AAV9ULP1</accession>
<feature type="compositionally biased region" description="Polar residues" evidence="1">
    <location>
        <begin position="199"/>
        <end position="217"/>
    </location>
</feature>
<name>A0AAV9ULP1_9PEZI</name>
<dbReference type="Pfam" id="PF00638">
    <property type="entry name" value="Ran_BP1"/>
    <property type="match status" value="1"/>
</dbReference>
<gene>
    <name evidence="3" type="ORF">TWF730_001295</name>
</gene>
<feature type="compositionally biased region" description="Low complexity" evidence="1">
    <location>
        <begin position="487"/>
        <end position="499"/>
    </location>
</feature>
<dbReference type="InterPro" id="IPR011993">
    <property type="entry name" value="PH-like_dom_sf"/>
</dbReference>
<feature type="compositionally biased region" description="Basic residues" evidence="1">
    <location>
        <begin position="58"/>
        <end position="67"/>
    </location>
</feature>
<dbReference type="AlphaFoldDB" id="A0AAV9ULP1"/>
<proteinExistence type="predicted"/>
<feature type="compositionally biased region" description="Polar residues" evidence="1">
    <location>
        <begin position="227"/>
        <end position="253"/>
    </location>
</feature>
<feature type="region of interest" description="Disordered" evidence="1">
    <location>
        <begin position="369"/>
        <end position="391"/>
    </location>
</feature>
<organism evidence="3 4">
    <name type="scientific">Orbilia blumenaviensis</name>
    <dbReference type="NCBI Taxonomy" id="1796055"/>
    <lineage>
        <taxon>Eukaryota</taxon>
        <taxon>Fungi</taxon>
        <taxon>Dikarya</taxon>
        <taxon>Ascomycota</taxon>
        <taxon>Pezizomycotina</taxon>
        <taxon>Orbiliomycetes</taxon>
        <taxon>Orbiliales</taxon>
        <taxon>Orbiliaceae</taxon>
        <taxon>Orbilia</taxon>
    </lineage>
</organism>
<feature type="region of interest" description="Disordered" evidence="1">
    <location>
        <begin position="610"/>
        <end position="651"/>
    </location>
</feature>
<feature type="compositionally biased region" description="Basic and acidic residues" evidence="1">
    <location>
        <begin position="131"/>
        <end position="153"/>
    </location>
</feature>
<dbReference type="SUPFAM" id="SSF50729">
    <property type="entry name" value="PH domain-like"/>
    <property type="match status" value="1"/>
</dbReference>
<feature type="compositionally biased region" description="Low complexity" evidence="1">
    <location>
        <begin position="39"/>
        <end position="57"/>
    </location>
</feature>
<feature type="region of interest" description="Disordered" evidence="1">
    <location>
        <begin position="1"/>
        <end position="344"/>
    </location>
</feature>
<dbReference type="InterPro" id="IPR000156">
    <property type="entry name" value="Ran_bind_dom"/>
</dbReference>
<feature type="compositionally biased region" description="Basic and acidic residues" evidence="1">
    <location>
        <begin position="637"/>
        <end position="650"/>
    </location>
</feature>
<feature type="compositionally biased region" description="Low complexity" evidence="1">
    <location>
        <begin position="423"/>
        <end position="445"/>
    </location>
</feature>